<reference evidence="5" key="2">
    <citation type="submission" date="2025-08" db="UniProtKB">
        <authorList>
            <consortium name="RefSeq"/>
        </authorList>
    </citation>
    <scope>IDENTIFICATION</scope>
    <source>
        <tissue evidence="5">Leaf</tissue>
    </source>
</reference>
<dbReference type="GeneID" id="110783662"/>
<keyword evidence="2 3" id="KW-0472">Membrane</keyword>
<dbReference type="GO" id="GO:0098542">
    <property type="term" value="P:defense response to other organism"/>
    <property type="evidence" value="ECO:0007669"/>
    <property type="project" value="InterPro"/>
</dbReference>
<reference evidence="4" key="1">
    <citation type="journal article" date="2021" name="Nat. Commun.">
        <title>Genomic analyses provide insights into spinach domestication and the genetic basis of agronomic traits.</title>
        <authorList>
            <person name="Cai X."/>
            <person name="Sun X."/>
            <person name="Xu C."/>
            <person name="Sun H."/>
            <person name="Wang X."/>
            <person name="Ge C."/>
            <person name="Zhang Z."/>
            <person name="Wang Q."/>
            <person name="Fei Z."/>
            <person name="Jiao C."/>
            <person name="Wang Q."/>
        </authorList>
    </citation>
    <scope>NUCLEOTIDE SEQUENCE [LARGE SCALE GENOMIC DNA]</scope>
    <source>
        <strain evidence="4">cv. Varoflay</strain>
    </source>
</reference>
<dbReference type="Proteomes" id="UP000813463">
    <property type="component" value="Chromosome 4"/>
</dbReference>
<dbReference type="PANTHER" id="PTHR31234">
    <property type="entry name" value="LATE EMBRYOGENESIS ABUNDANT (LEA) HYDROXYPROLINE-RICH GLYCOPROTEIN FAMILY"/>
    <property type="match status" value="1"/>
</dbReference>
<evidence type="ECO:0000313" key="4">
    <source>
        <dbReference type="Proteomes" id="UP000813463"/>
    </source>
</evidence>
<dbReference type="KEGG" id="soe:110783662"/>
<dbReference type="RefSeq" id="XP_021843701.2">
    <property type="nucleotide sequence ID" value="XM_021988009.2"/>
</dbReference>
<accession>A0A9R0JQT3</accession>
<dbReference type="GO" id="GO:0009506">
    <property type="term" value="C:plasmodesma"/>
    <property type="evidence" value="ECO:0000318"/>
    <property type="project" value="GO_Central"/>
</dbReference>
<proteinExistence type="predicted"/>
<sequence>MSCKSVMLCTFVSLVFLFIVIGIPILIYNAVVKPKDPTFTLDHASVTGFNMTSDGHLTSFFDVVIRANNPNHKLKLKYTRVRVSIFKNKQKLAEDVLVKFTQRKRNVTMVRSEAVALNLRLKESPRFDFQFESGVGYLDFDVFMTAMLNGNNLEVNCRHAIVNITASPLVAASSPLANHFRSLRCSVLIYNNDV</sequence>
<gene>
    <name evidence="5" type="primary">LOC110783662</name>
</gene>
<protein>
    <submittedName>
        <fullName evidence="5">NDR1/HIN1-like protein 6</fullName>
    </submittedName>
</protein>
<evidence type="ECO:0000256" key="2">
    <source>
        <dbReference type="ARBA" id="ARBA00023136"/>
    </source>
</evidence>
<dbReference type="GO" id="GO:0005886">
    <property type="term" value="C:plasma membrane"/>
    <property type="evidence" value="ECO:0000318"/>
    <property type="project" value="GO_Central"/>
</dbReference>
<organism evidence="4 5">
    <name type="scientific">Spinacia oleracea</name>
    <name type="common">Spinach</name>
    <dbReference type="NCBI Taxonomy" id="3562"/>
    <lineage>
        <taxon>Eukaryota</taxon>
        <taxon>Viridiplantae</taxon>
        <taxon>Streptophyta</taxon>
        <taxon>Embryophyta</taxon>
        <taxon>Tracheophyta</taxon>
        <taxon>Spermatophyta</taxon>
        <taxon>Magnoliopsida</taxon>
        <taxon>eudicotyledons</taxon>
        <taxon>Gunneridae</taxon>
        <taxon>Pentapetalae</taxon>
        <taxon>Caryophyllales</taxon>
        <taxon>Chenopodiaceae</taxon>
        <taxon>Chenopodioideae</taxon>
        <taxon>Anserineae</taxon>
        <taxon>Spinacia</taxon>
    </lineage>
</organism>
<keyword evidence="3" id="KW-0812">Transmembrane</keyword>
<dbReference type="InterPro" id="IPR044839">
    <property type="entry name" value="NDR1-like"/>
</dbReference>
<feature type="transmembrane region" description="Helical" evidence="3">
    <location>
        <begin position="7"/>
        <end position="28"/>
    </location>
</feature>
<evidence type="ECO:0000256" key="1">
    <source>
        <dbReference type="ARBA" id="ARBA00004370"/>
    </source>
</evidence>
<keyword evidence="3" id="KW-1133">Transmembrane helix</keyword>
<dbReference type="PANTHER" id="PTHR31234:SF39">
    <property type="entry name" value="HARPIN-INDUCED PROTEIN 1 CONTAINING PROTEIN, EXPRESSED"/>
    <property type="match status" value="1"/>
</dbReference>
<comment type="subcellular location">
    <subcellularLocation>
        <location evidence="1">Membrane</location>
    </subcellularLocation>
</comment>
<evidence type="ECO:0000313" key="5">
    <source>
        <dbReference type="RefSeq" id="XP_021843701.2"/>
    </source>
</evidence>
<evidence type="ECO:0000256" key="3">
    <source>
        <dbReference type="SAM" id="Phobius"/>
    </source>
</evidence>
<keyword evidence="4" id="KW-1185">Reference proteome</keyword>
<dbReference type="AlphaFoldDB" id="A0A9R0JQT3"/>
<name>A0A9R0JQT3_SPIOL</name>